<accession>A0A238XNK8</accession>
<dbReference type="Proteomes" id="UP000198417">
    <property type="component" value="Unassembled WGS sequence"/>
</dbReference>
<dbReference type="SUPFAM" id="SSF52172">
    <property type="entry name" value="CheY-like"/>
    <property type="match status" value="1"/>
</dbReference>
<evidence type="ECO:0000313" key="5">
    <source>
        <dbReference type="Proteomes" id="UP000198417"/>
    </source>
</evidence>
<protein>
    <submittedName>
        <fullName evidence="4">Response regulator receiver domain-containing protein</fullName>
    </submittedName>
</protein>
<dbReference type="InterPro" id="IPR011006">
    <property type="entry name" value="CheY-like_superfamily"/>
</dbReference>
<dbReference type="PANTHER" id="PTHR44591:SF3">
    <property type="entry name" value="RESPONSE REGULATORY DOMAIN-CONTAINING PROTEIN"/>
    <property type="match status" value="1"/>
</dbReference>
<proteinExistence type="predicted"/>
<dbReference type="Pfam" id="PF00072">
    <property type="entry name" value="Response_reg"/>
    <property type="match status" value="1"/>
</dbReference>
<dbReference type="GO" id="GO:0000160">
    <property type="term" value="P:phosphorelay signal transduction system"/>
    <property type="evidence" value="ECO:0007669"/>
    <property type="project" value="InterPro"/>
</dbReference>
<keyword evidence="1 2" id="KW-0597">Phosphoprotein</keyword>
<gene>
    <name evidence="4" type="ORF">SAMN06265370_1129</name>
</gene>
<dbReference type="InterPro" id="IPR001789">
    <property type="entry name" value="Sig_transdc_resp-reg_receiver"/>
</dbReference>
<organism evidence="4 5">
    <name type="scientific">Puniceibacterium sediminis</name>
    <dbReference type="NCBI Taxonomy" id="1608407"/>
    <lineage>
        <taxon>Bacteria</taxon>
        <taxon>Pseudomonadati</taxon>
        <taxon>Pseudomonadota</taxon>
        <taxon>Alphaproteobacteria</taxon>
        <taxon>Rhodobacterales</taxon>
        <taxon>Paracoccaceae</taxon>
        <taxon>Puniceibacterium</taxon>
    </lineage>
</organism>
<dbReference type="EMBL" id="FZNN01000012">
    <property type="protein sequence ID" value="SNR59589.1"/>
    <property type="molecule type" value="Genomic_DNA"/>
</dbReference>
<evidence type="ECO:0000256" key="2">
    <source>
        <dbReference type="PROSITE-ProRule" id="PRU00169"/>
    </source>
</evidence>
<dbReference type="InterPro" id="IPR050595">
    <property type="entry name" value="Bact_response_regulator"/>
</dbReference>
<keyword evidence="5" id="KW-1185">Reference proteome</keyword>
<feature type="modified residue" description="4-aspartylphosphate" evidence="2">
    <location>
        <position position="56"/>
    </location>
</feature>
<evidence type="ECO:0000256" key="1">
    <source>
        <dbReference type="ARBA" id="ARBA00022553"/>
    </source>
</evidence>
<dbReference type="RefSeq" id="WP_176439138.1">
    <property type="nucleotide sequence ID" value="NZ_FZNN01000012.1"/>
</dbReference>
<dbReference type="PANTHER" id="PTHR44591">
    <property type="entry name" value="STRESS RESPONSE REGULATOR PROTEIN 1"/>
    <property type="match status" value="1"/>
</dbReference>
<name>A0A238XNK8_9RHOB</name>
<dbReference type="AlphaFoldDB" id="A0A238XNK8"/>
<reference evidence="4 5" key="1">
    <citation type="submission" date="2017-06" db="EMBL/GenBank/DDBJ databases">
        <authorList>
            <person name="Kim H.J."/>
            <person name="Triplett B.A."/>
        </authorList>
    </citation>
    <scope>NUCLEOTIDE SEQUENCE [LARGE SCALE GENOMIC DNA]</scope>
    <source>
        <strain evidence="4 5">DSM 29052</strain>
    </source>
</reference>
<dbReference type="PROSITE" id="PS50110">
    <property type="entry name" value="RESPONSE_REGULATORY"/>
    <property type="match status" value="1"/>
</dbReference>
<dbReference type="Gene3D" id="3.40.50.2300">
    <property type="match status" value="1"/>
</dbReference>
<dbReference type="SMART" id="SM00448">
    <property type="entry name" value="REC"/>
    <property type="match status" value="1"/>
</dbReference>
<evidence type="ECO:0000313" key="4">
    <source>
        <dbReference type="EMBL" id="SNR59589.1"/>
    </source>
</evidence>
<feature type="domain" description="Response regulatory" evidence="3">
    <location>
        <begin position="4"/>
        <end position="121"/>
    </location>
</feature>
<evidence type="ECO:0000259" key="3">
    <source>
        <dbReference type="PROSITE" id="PS50110"/>
    </source>
</evidence>
<sequence>MNNGILVIDDSESSRKNLKAILAGLGFNNVMTSGDASEAMSIIQKDATTADLILMDLDLSGGIEFCASVKSLSDWQDVPILVMQGTGSKASLSEALFAGANDYVGKPFDRTELRVRINNYLLLRSEVSRRCATERDRRLKPAPRNLIGSPEMPGLMLGKHGFLAALKGLSQRALPKLGYFALRLNPNVAAAVGISEFETEALIGYLGEQIATFPLPGADLVAHWQDGTFICASLTQDQPELARHAALLNRALTDSLNLFPTMEEVSDKIASATAAPGSFETVADGIGNVMRALELDGLQTGQMAAYQLQAANIPVPPRH</sequence>